<organism evidence="6 7">
    <name type="scientific">Paraburkholderia lycopersici</name>
    <dbReference type="NCBI Taxonomy" id="416944"/>
    <lineage>
        <taxon>Bacteria</taxon>
        <taxon>Pseudomonadati</taxon>
        <taxon>Pseudomonadota</taxon>
        <taxon>Betaproteobacteria</taxon>
        <taxon>Burkholderiales</taxon>
        <taxon>Burkholderiaceae</taxon>
        <taxon>Paraburkholderia</taxon>
    </lineage>
</organism>
<name>A0A1G6QCN5_9BURK</name>
<dbReference type="AlphaFoldDB" id="A0A1G6QCN5"/>
<dbReference type="PROSITE" id="PS50987">
    <property type="entry name" value="HTH_ARSR_2"/>
    <property type="match status" value="1"/>
</dbReference>
<keyword evidence="3" id="KW-0804">Transcription</keyword>
<dbReference type="NCBIfam" id="NF033788">
    <property type="entry name" value="HTH_metalloreg"/>
    <property type="match status" value="1"/>
</dbReference>
<protein>
    <submittedName>
        <fullName evidence="6">ArsR family transcriptional regulator</fullName>
    </submittedName>
</protein>
<evidence type="ECO:0000313" key="6">
    <source>
        <dbReference type="EMBL" id="SDC89456.1"/>
    </source>
</evidence>
<dbReference type="InterPro" id="IPR036388">
    <property type="entry name" value="WH-like_DNA-bd_sf"/>
</dbReference>
<keyword evidence="2" id="KW-0238">DNA-binding</keyword>
<reference evidence="7" key="1">
    <citation type="submission" date="2016-09" db="EMBL/GenBank/DDBJ databases">
        <authorList>
            <person name="Varghese N."/>
            <person name="Submissions S."/>
        </authorList>
    </citation>
    <scope>NUCLEOTIDE SEQUENCE [LARGE SCALE GENOMIC DNA]</scope>
    <source>
        <strain evidence="7">TNe-862</strain>
    </source>
</reference>
<gene>
    <name evidence="6" type="ORF">SAMN05421548_111148</name>
</gene>
<dbReference type="Pfam" id="PF01022">
    <property type="entry name" value="HTH_5"/>
    <property type="match status" value="1"/>
</dbReference>
<evidence type="ECO:0000259" key="5">
    <source>
        <dbReference type="PROSITE" id="PS50987"/>
    </source>
</evidence>
<accession>A0A1G6QCN5</accession>
<dbReference type="OrthoDB" id="5296924at2"/>
<evidence type="ECO:0000256" key="4">
    <source>
        <dbReference type="SAM" id="MobiDB-lite"/>
    </source>
</evidence>
<evidence type="ECO:0000256" key="1">
    <source>
        <dbReference type="ARBA" id="ARBA00023015"/>
    </source>
</evidence>
<dbReference type="InterPro" id="IPR011991">
    <property type="entry name" value="ArsR-like_HTH"/>
</dbReference>
<dbReference type="PRINTS" id="PR00778">
    <property type="entry name" value="HTHARSR"/>
</dbReference>
<dbReference type="Proteomes" id="UP000198908">
    <property type="component" value="Unassembled WGS sequence"/>
</dbReference>
<dbReference type="Gene3D" id="1.10.10.10">
    <property type="entry name" value="Winged helix-like DNA-binding domain superfamily/Winged helix DNA-binding domain"/>
    <property type="match status" value="1"/>
</dbReference>
<dbReference type="GO" id="GO:0003700">
    <property type="term" value="F:DNA-binding transcription factor activity"/>
    <property type="evidence" value="ECO:0007669"/>
    <property type="project" value="InterPro"/>
</dbReference>
<dbReference type="InterPro" id="IPR051011">
    <property type="entry name" value="Metal_resp_trans_reg"/>
</dbReference>
<dbReference type="EMBL" id="FMYQ01000011">
    <property type="protein sequence ID" value="SDC89456.1"/>
    <property type="molecule type" value="Genomic_DNA"/>
</dbReference>
<dbReference type="InterPro" id="IPR001845">
    <property type="entry name" value="HTH_ArsR_DNA-bd_dom"/>
</dbReference>
<keyword evidence="1" id="KW-0805">Transcription regulation</keyword>
<dbReference type="GO" id="GO:0003677">
    <property type="term" value="F:DNA binding"/>
    <property type="evidence" value="ECO:0007669"/>
    <property type="project" value="UniProtKB-KW"/>
</dbReference>
<keyword evidence="7" id="KW-1185">Reference proteome</keyword>
<evidence type="ECO:0000256" key="2">
    <source>
        <dbReference type="ARBA" id="ARBA00023125"/>
    </source>
</evidence>
<dbReference type="STRING" id="416944.SAMN05421548_111148"/>
<sequence>MNPTEPGRPGLTAVANYLRIISHPSRLAIALLLLDGPCSVSEIESALGLRQPNLSQHLGVLRDANILTASRQAKSVTYTLCDGPPRELVRGIAISVNAPAAPDKQVPLAAPPSATKSAANEPDDALMFAQVIAHHRDG</sequence>
<dbReference type="PANTHER" id="PTHR43132">
    <property type="entry name" value="ARSENICAL RESISTANCE OPERON REPRESSOR ARSR-RELATED"/>
    <property type="match status" value="1"/>
</dbReference>
<evidence type="ECO:0000256" key="3">
    <source>
        <dbReference type="ARBA" id="ARBA00023163"/>
    </source>
</evidence>
<feature type="region of interest" description="Disordered" evidence="4">
    <location>
        <begin position="103"/>
        <end position="122"/>
    </location>
</feature>
<feature type="domain" description="HTH arsR-type" evidence="5">
    <location>
        <begin position="6"/>
        <end position="100"/>
    </location>
</feature>
<dbReference type="SUPFAM" id="SSF46785">
    <property type="entry name" value="Winged helix' DNA-binding domain"/>
    <property type="match status" value="1"/>
</dbReference>
<dbReference type="PANTHER" id="PTHR43132:SF2">
    <property type="entry name" value="ARSENICAL RESISTANCE OPERON REPRESSOR ARSR-RELATED"/>
    <property type="match status" value="1"/>
</dbReference>
<dbReference type="RefSeq" id="WP_091997552.1">
    <property type="nucleotide sequence ID" value="NZ_FMYQ01000011.1"/>
</dbReference>
<dbReference type="SMART" id="SM00418">
    <property type="entry name" value="HTH_ARSR"/>
    <property type="match status" value="1"/>
</dbReference>
<evidence type="ECO:0000313" key="7">
    <source>
        <dbReference type="Proteomes" id="UP000198908"/>
    </source>
</evidence>
<dbReference type="CDD" id="cd00090">
    <property type="entry name" value="HTH_ARSR"/>
    <property type="match status" value="1"/>
</dbReference>
<proteinExistence type="predicted"/>
<dbReference type="InterPro" id="IPR036390">
    <property type="entry name" value="WH_DNA-bd_sf"/>
</dbReference>